<feature type="domain" description="HTH tetR-type" evidence="5">
    <location>
        <begin position="11"/>
        <end position="71"/>
    </location>
</feature>
<dbReference type="Proteomes" id="UP000677265">
    <property type="component" value="Unassembled WGS sequence"/>
</dbReference>
<dbReference type="SUPFAM" id="SSF46689">
    <property type="entry name" value="Homeodomain-like"/>
    <property type="match status" value="1"/>
</dbReference>
<dbReference type="EMBL" id="JAGYPE020000101">
    <property type="protein sequence ID" value="MCH6269445.1"/>
    <property type="molecule type" value="Genomic_DNA"/>
</dbReference>
<dbReference type="PROSITE" id="PS50977">
    <property type="entry name" value="HTH_TETR_2"/>
    <property type="match status" value="1"/>
</dbReference>
<dbReference type="RefSeq" id="WP_213140191.1">
    <property type="nucleotide sequence ID" value="NZ_JAGYPE020000101.1"/>
</dbReference>
<evidence type="ECO:0000256" key="3">
    <source>
        <dbReference type="ARBA" id="ARBA00023163"/>
    </source>
</evidence>
<organism evidence="6">
    <name type="scientific">Neobacillus citreus</name>
    <dbReference type="NCBI Taxonomy" id="2833578"/>
    <lineage>
        <taxon>Bacteria</taxon>
        <taxon>Bacillati</taxon>
        <taxon>Bacillota</taxon>
        <taxon>Bacilli</taxon>
        <taxon>Bacillales</taxon>
        <taxon>Bacillaceae</taxon>
        <taxon>Neobacillus</taxon>
    </lineage>
</organism>
<reference evidence="6" key="1">
    <citation type="submission" date="2021-05" db="EMBL/GenBank/DDBJ databases">
        <title>Novel Bacillus species.</title>
        <authorList>
            <person name="Liu G."/>
        </authorList>
    </citation>
    <scope>NUCLEOTIDE SEQUENCE</scope>
    <source>
        <strain evidence="6 8">FJAT-50051</strain>
    </source>
</reference>
<dbReference type="GO" id="GO:0003677">
    <property type="term" value="F:DNA binding"/>
    <property type="evidence" value="ECO:0007669"/>
    <property type="project" value="UniProtKB-UniRule"/>
</dbReference>
<name>A0A942SU50_9BACI</name>
<evidence type="ECO:0000313" key="6">
    <source>
        <dbReference type="EMBL" id="MBS4180177.1"/>
    </source>
</evidence>
<dbReference type="InterPro" id="IPR001647">
    <property type="entry name" value="HTH_TetR"/>
</dbReference>
<dbReference type="Pfam" id="PF00440">
    <property type="entry name" value="TetR_N"/>
    <property type="match status" value="1"/>
</dbReference>
<gene>
    <name evidence="6" type="ORF">KHB02_02110</name>
    <name evidence="7" type="ORF">KHB02_028345</name>
</gene>
<comment type="caution">
    <text evidence="6">The sequence shown here is derived from an EMBL/GenBank/DDBJ whole genome shotgun (WGS) entry which is preliminary data.</text>
</comment>
<dbReference type="AlphaFoldDB" id="A0A942SU50"/>
<proteinExistence type="predicted"/>
<dbReference type="InterPro" id="IPR009057">
    <property type="entry name" value="Homeodomain-like_sf"/>
</dbReference>
<keyword evidence="1" id="KW-0805">Transcription regulation</keyword>
<evidence type="ECO:0000313" key="7">
    <source>
        <dbReference type="EMBL" id="MCH6269445.1"/>
    </source>
</evidence>
<dbReference type="PANTHER" id="PTHR47506:SF3">
    <property type="entry name" value="HTH-TYPE TRANSCRIPTIONAL REGULATOR LMRA"/>
    <property type="match status" value="1"/>
</dbReference>
<keyword evidence="3" id="KW-0804">Transcription</keyword>
<dbReference type="PANTHER" id="PTHR47506">
    <property type="entry name" value="TRANSCRIPTIONAL REGULATORY PROTEIN"/>
    <property type="match status" value="1"/>
</dbReference>
<sequence length="207" mass="24693">MPKQTFFHLPKDKQDTLIQSARKEFSRVPLHEASIANIIKDAGIPRGSFYQYFEDKEDLFYYLLSRLSQINYEKFVSTLKTHDGDLFNTFIDSFQLMIKYLRNPEHQNLFKNAFLNMNYKMQNTLANNIYEEDQKRRYLDMVNLINVSNLSIKDEQELHHVIKIINAVTFHNLVQMFVKDLSDEETLQNYISQLDLLKRGLYKVEHQ</sequence>
<feature type="DNA-binding region" description="H-T-H motif" evidence="4">
    <location>
        <begin position="34"/>
        <end position="53"/>
    </location>
</feature>
<accession>A0A942SU50</accession>
<dbReference type="EMBL" id="JAGYPE010000001">
    <property type="protein sequence ID" value="MBS4180177.1"/>
    <property type="molecule type" value="Genomic_DNA"/>
</dbReference>
<protein>
    <submittedName>
        <fullName evidence="6">TetR family transcriptional regulator</fullName>
    </submittedName>
</protein>
<dbReference type="Pfam" id="PF17924">
    <property type="entry name" value="TetR_C_19"/>
    <property type="match status" value="1"/>
</dbReference>
<evidence type="ECO:0000256" key="1">
    <source>
        <dbReference type="ARBA" id="ARBA00023015"/>
    </source>
</evidence>
<dbReference type="Gene3D" id="1.10.357.10">
    <property type="entry name" value="Tetracycline Repressor, domain 2"/>
    <property type="match status" value="1"/>
</dbReference>
<keyword evidence="2 4" id="KW-0238">DNA-binding</keyword>
<evidence type="ECO:0000259" key="5">
    <source>
        <dbReference type="PROSITE" id="PS50977"/>
    </source>
</evidence>
<evidence type="ECO:0000256" key="4">
    <source>
        <dbReference type="PROSITE-ProRule" id="PRU00335"/>
    </source>
</evidence>
<evidence type="ECO:0000256" key="2">
    <source>
        <dbReference type="ARBA" id="ARBA00023125"/>
    </source>
</evidence>
<evidence type="ECO:0000313" key="8">
    <source>
        <dbReference type="Proteomes" id="UP000677265"/>
    </source>
</evidence>
<keyword evidence="8" id="KW-1185">Reference proteome</keyword>